<dbReference type="InterPro" id="IPR017946">
    <property type="entry name" value="PLC-like_Pdiesterase_TIM-brl"/>
</dbReference>
<dbReference type="Proteomes" id="UP000653454">
    <property type="component" value="Unassembled WGS sequence"/>
</dbReference>
<protein>
    <submittedName>
        <fullName evidence="2">(diamondback moth) hypothetical protein</fullName>
    </submittedName>
</protein>
<feature type="domain" description="GP-PDE" evidence="1">
    <location>
        <begin position="79"/>
        <end position="380"/>
    </location>
</feature>
<dbReference type="InterPro" id="IPR030395">
    <property type="entry name" value="GP_PDE_dom"/>
</dbReference>
<comment type="caution">
    <text evidence="2">The sequence shown here is derived from an EMBL/GenBank/DDBJ whole genome shotgun (WGS) entry which is preliminary data.</text>
</comment>
<organism evidence="2 3">
    <name type="scientific">Plutella xylostella</name>
    <name type="common">Diamondback moth</name>
    <name type="synonym">Plutella maculipennis</name>
    <dbReference type="NCBI Taxonomy" id="51655"/>
    <lineage>
        <taxon>Eukaryota</taxon>
        <taxon>Metazoa</taxon>
        <taxon>Ecdysozoa</taxon>
        <taxon>Arthropoda</taxon>
        <taxon>Hexapoda</taxon>
        <taxon>Insecta</taxon>
        <taxon>Pterygota</taxon>
        <taxon>Neoptera</taxon>
        <taxon>Endopterygota</taxon>
        <taxon>Lepidoptera</taxon>
        <taxon>Glossata</taxon>
        <taxon>Ditrysia</taxon>
        <taxon>Yponomeutoidea</taxon>
        <taxon>Plutellidae</taxon>
        <taxon>Plutella</taxon>
    </lineage>
</organism>
<dbReference type="Pfam" id="PF03009">
    <property type="entry name" value="GDPD"/>
    <property type="match status" value="1"/>
</dbReference>
<reference evidence="2" key="1">
    <citation type="submission" date="2020-11" db="EMBL/GenBank/DDBJ databases">
        <authorList>
            <person name="Whiteford S."/>
        </authorList>
    </citation>
    <scope>NUCLEOTIDE SEQUENCE</scope>
</reference>
<dbReference type="GO" id="GO:0006580">
    <property type="term" value="P:ethanolamine metabolic process"/>
    <property type="evidence" value="ECO:0007669"/>
    <property type="project" value="TreeGrafter"/>
</dbReference>
<dbReference type="PANTHER" id="PTHR46320:SF1">
    <property type="entry name" value="GLYCEROPHOSPHODIESTER PHOSPHODIESTERASE 1"/>
    <property type="match status" value="1"/>
</dbReference>
<dbReference type="GO" id="GO:0070291">
    <property type="term" value="P:N-acylethanolamine metabolic process"/>
    <property type="evidence" value="ECO:0007669"/>
    <property type="project" value="TreeGrafter"/>
</dbReference>
<sequence length="432" mass="48797">MFLAIINFIYTLLLHSFDFIIFLSHVAHTVLPLGLDVGIAGAAAYMFLRLRPPSPDSVKRIFGPDPWSKEGQQQPEALVQCIAHRGAGLDAPENTLEAFKYCVENQCRFVEFDVRMSRDGQLVLLHDKGLARLADCDLSDMSDVSAMDWDMIKDIDVGATHPNRSQFKEVRLCRLEAALDYLLENNVRMIIDVKGDHMEIVTAIVDTFARRPELHKHAAVTCFNPYILYQIRRRDPEIVGCLSYRPACFSAQDYDAESGPTNPSYRPACFSAQDYDAESGPTNPRFPDTRPLHWLALLADAAHAALWRVAASGCGVGAVLLHKDIVNSAEIAYWRARSVRVVGWSVNRPLEKLYWRGVMRAPYLANTLVREPAPLVQKLYWRGVMRAPYLANTLVREPAPLEEDDTDIEMKSYQCAEELKTIIPSQARRLSY</sequence>
<dbReference type="SUPFAM" id="SSF51695">
    <property type="entry name" value="PLC-like phosphodiesterases"/>
    <property type="match status" value="1"/>
</dbReference>
<dbReference type="PROSITE" id="PS51704">
    <property type="entry name" value="GP_PDE"/>
    <property type="match status" value="1"/>
</dbReference>
<dbReference type="GO" id="GO:0008889">
    <property type="term" value="F:glycerophosphodiester phosphodiesterase activity"/>
    <property type="evidence" value="ECO:0007669"/>
    <property type="project" value="TreeGrafter"/>
</dbReference>
<evidence type="ECO:0000313" key="3">
    <source>
        <dbReference type="Proteomes" id="UP000653454"/>
    </source>
</evidence>
<proteinExistence type="predicted"/>
<dbReference type="Gene3D" id="3.20.20.190">
    <property type="entry name" value="Phosphatidylinositol (PI) phosphodiesterase"/>
    <property type="match status" value="1"/>
</dbReference>
<gene>
    <name evidence="2" type="ORF">PLXY2_LOCUS12698</name>
</gene>
<dbReference type="GO" id="GO:0005886">
    <property type="term" value="C:plasma membrane"/>
    <property type="evidence" value="ECO:0007669"/>
    <property type="project" value="TreeGrafter"/>
</dbReference>
<dbReference type="EMBL" id="CAJHNJ030000078">
    <property type="protein sequence ID" value="CAG9134460.1"/>
    <property type="molecule type" value="Genomic_DNA"/>
</dbReference>
<dbReference type="PROSITE" id="PS50007">
    <property type="entry name" value="PIPLC_X_DOMAIN"/>
    <property type="match status" value="1"/>
</dbReference>
<dbReference type="GO" id="GO:0006644">
    <property type="term" value="P:phospholipid metabolic process"/>
    <property type="evidence" value="ECO:0007669"/>
    <property type="project" value="TreeGrafter"/>
</dbReference>
<evidence type="ECO:0000313" key="2">
    <source>
        <dbReference type="EMBL" id="CAG9134460.1"/>
    </source>
</evidence>
<evidence type="ECO:0000259" key="1">
    <source>
        <dbReference type="PROSITE" id="PS51704"/>
    </source>
</evidence>
<keyword evidence="3" id="KW-1185">Reference proteome</keyword>
<dbReference type="AlphaFoldDB" id="A0A8S4G231"/>
<accession>A0A8S4G231</accession>
<name>A0A8S4G231_PLUXY</name>
<dbReference type="PANTHER" id="PTHR46320">
    <property type="entry name" value="GLYCEROPHOSPHODIESTER PHOSPHODIESTERASE 1"/>
    <property type="match status" value="1"/>
</dbReference>